<dbReference type="EMBL" id="KJ605395">
    <property type="protein sequence ID" value="AIU93965.1"/>
    <property type="molecule type" value="Genomic_DNA"/>
</dbReference>
<keyword evidence="1" id="KW-0614">Plasmid</keyword>
<proteinExistence type="predicted"/>
<accession>A0A097SR34</accession>
<reference evidence="1" key="1">
    <citation type="submission" date="2014-03" db="EMBL/GenBank/DDBJ databases">
        <authorList>
            <person name="Zhang G."/>
            <person name="Zhu L."/>
            <person name="Fang P."/>
        </authorList>
    </citation>
    <scope>NUCLEOTIDE SEQUENCE</scope>
    <source>
        <strain evidence="1">NS1</strain>
        <plasmid evidence="1">pNSL1</plasmid>
    </source>
</reference>
<geneLocation type="plasmid" evidence="1">
    <name>pNSL1</name>
</geneLocation>
<protein>
    <submittedName>
        <fullName evidence="1">Uncharacterized protein</fullName>
    </submittedName>
</protein>
<dbReference type="AlphaFoldDB" id="A0A097SR34"/>
<sequence length="128" mass="14384">MVTSVVGVRVSVRVITFPVGSVRLSSQYLRSSWRSRWGSWCSIQMWLPPVRPRSGQRVVGSVCRSGRRVRRVPRRSITAAGSGIRAAWWSMSSRGGPTVMRPSKSTATTTVVIGQVSRWRRRMRNPSL</sequence>
<gene>
    <name evidence="1" type="ORF">LRS1606.531</name>
</gene>
<evidence type="ECO:0000313" key="1">
    <source>
        <dbReference type="EMBL" id="AIU93965.1"/>
    </source>
</evidence>
<organism evidence="1">
    <name type="scientific">Rhodococcus sp. NS1</name>
    <dbReference type="NCBI Taxonomy" id="402236"/>
    <lineage>
        <taxon>Bacteria</taxon>
        <taxon>Bacillati</taxon>
        <taxon>Actinomycetota</taxon>
        <taxon>Actinomycetes</taxon>
        <taxon>Mycobacteriales</taxon>
        <taxon>Nocardiaceae</taxon>
        <taxon>Rhodococcus</taxon>
    </lineage>
</organism>
<name>A0A097SR34_9NOCA</name>